<evidence type="ECO:0000313" key="8">
    <source>
        <dbReference type="EMBL" id="KAF3335601.1"/>
    </source>
</evidence>
<evidence type="ECO:0000256" key="6">
    <source>
        <dbReference type="SAM" id="MobiDB-lite"/>
    </source>
</evidence>
<comment type="subcellular location">
    <subcellularLocation>
        <location evidence="1">Nucleus</location>
    </subcellularLocation>
</comment>
<organism evidence="8 9">
    <name type="scientific">Carex littledalei</name>
    <dbReference type="NCBI Taxonomy" id="544730"/>
    <lineage>
        <taxon>Eukaryota</taxon>
        <taxon>Viridiplantae</taxon>
        <taxon>Streptophyta</taxon>
        <taxon>Embryophyta</taxon>
        <taxon>Tracheophyta</taxon>
        <taxon>Spermatophyta</taxon>
        <taxon>Magnoliopsida</taxon>
        <taxon>Liliopsida</taxon>
        <taxon>Poales</taxon>
        <taxon>Cyperaceae</taxon>
        <taxon>Cyperoideae</taxon>
        <taxon>Cariceae</taxon>
        <taxon>Carex</taxon>
        <taxon>Carex subgen. Euthyceras</taxon>
    </lineage>
</organism>
<feature type="domain" description="MBD" evidence="7">
    <location>
        <begin position="93"/>
        <end position="168"/>
    </location>
</feature>
<keyword evidence="4" id="KW-0804">Transcription</keyword>
<feature type="domain" description="MBD" evidence="7">
    <location>
        <begin position="196"/>
        <end position="271"/>
    </location>
</feature>
<dbReference type="InterPro" id="IPR038945">
    <property type="entry name" value="MBD13-like"/>
</dbReference>
<evidence type="ECO:0000256" key="1">
    <source>
        <dbReference type="ARBA" id="ARBA00004123"/>
    </source>
</evidence>
<gene>
    <name evidence="8" type="ORF">FCM35_KLT20108</name>
</gene>
<evidence type="ECO:0000256" key="2">
    <source>
        <dbReference type="ARBA" id="ARBA00023015"/>
    </source>
</evidence>
<sequence>MEILEVQPLRMVPPEGFASNSGNVSDFDSSKVAASWLPPGWTVENRTKSCGSSYKVYKDLDTGMKFYSRTKVLEYLQNPTSRRTPIKRSRAETTPCNEHPNWLPPDWVVELKTKMSGGTVGKKYKVYVEKSTGKTFYSIRQVLDYLKPSNSSSPETKDAQSTGSEDHPDWYPKGWKTETESDDGAAERKDKVTDTEREVTNVVEGLPPGWFKAIRYRESRAGSRYKVAHYVDPISGYAFFSTKDALRYIDNGHIKDCRMKPTLWSKISNDIVGNKFHSQPTAQERELKPEGRKGKRPLLAEGNYEEKSEEDIIDIDDSDKENGSTPKEMRVKSLFSEEISEKKSEDVTEPDDSPIGAEKAGTAEMEKEKMPEAQVLKRTRVKVCATKGSPSLCSSKSTSPKALPSNPSSVNPVQTNQKDNGENPESEQMKDILEQASSQQVDEVSPSSLPGDSSLDSCLEFAFKTLTEDILVLDKR</sequence>
<feature type="region of interest" description="Disordered" evidence="6">
    <location>
        <begin position="148"/>
        <end position="196"/>
    </location>
</feature>
<dbReference type="SUPFAM" id="SSF54171">
    <property type="entry name" value="DNA-binding domain"/>
    <property type="match status" value="3"/>
</dbReference>
<dbReference type="GO" id="GO:0005634">
    <property type="term" value="C:nucleus"/>
    <property type="evidence" value="ECO:0007669"/>
    <property type="project" value="UniProtKB-SubCell"/>
</dbReference>
<evidence type="ECO:0000256" key="4">
    <source>
        <dbReference type="ARBA" id="ARBA00023163"/>
    </source>
</evidence>
<dbReference type="InterPro" id="IPR016177">
    <property type="entry name" value="DNA-bd_dom_sf"/>
</dbReference>
<name>A0A833RGL1_9POAL</name>
<evidence type="ECO:0000256" key="3">
    <source>
        <dbReference type="ARBA" id="ARBA00023125"/>
    </source>
</evidence>
<feature type="compositionally biased region" description="Polar residues" evidence="6">
    <location>
        <begin position="405"/>
        <end position="418"/>
    </location>
</feature>
<keyword evidence="5" id="KW-0539">Nucleus</keyword>
<dbReference type="GO" id="GO:0003677">
    <property type="term" value="F:DNA binding"/>
    <property type="evidence" value="ECO:0007669"/>
    <property type="project" value="UniProtKB-KW"/>
</dbReference>
<dbReference type="Proteomes" id="UP000623129">
    <property type="component" value="Unassembled WGS sequence"/>
</dbReference>
<feature type="compositionally biased region" description="Polar residues" evidence="6">
    <location>
        <begin position="148"/>
        <end position="163"/>
    </location>
</feature>
<dbReference type="InterPro" id="IPR001739">
    <property type="entry name" value="Methyl_CpG_DNA-bd"/>
</dbReference>
<feature type="compositionally biased region" description="Acidic residues" evidence="6">
    <location>
        <begin position="307"/>
        <end position="319"/>
    </location>
</feature>
<keyword evidence="3" id="KW-0238">DNA-binding</keyword>
<dbReference type="AlphaFoldDB" id="A0A833RGL1"/>
<evidence type="ECO:0000256" key="5">
    <source>
        <dbReference type="ARBA" id="ARBA00023242"/>
    </source>
</evidence>
<dbReference type="PROSITE" id="PS50982">
    <property type="entry name" value="MBD"/>
    <property type="match status" value="2"/>
</dbReference>
<proteinExistence type="predicted"/>
<comment type="caution">
    <text evidence="8">The sequence shown here is derived from an EMBL/GenBank/DDBJ whole genome shotgun (WGS) entry which is preliminary data.</text>
</comment>
<dbReference type="Pfam" id="PF01429">
    <property type="entry name" value="MBD"/>
    <property type="match status" value="1"/>
</dbReference>
<dbReference type="EMBL" id="SWLB01000008">
    <property type="protein sequence ID" value="KAF3335601.1"/>
    <property type="molecule type" value="Genomic_DNA"/>
</dbReference>
<dbReference type="PANTHER" id="PTHR34067:SF20">
    <property type="entry name" value="OS08G0206700 PROTEIN"/>
    <property type="match status" value="1"/>
</dbReference>
<dbReference type="OrthoDB" id="10072024at2759"/>
<feature type="compositionally biased region" description="Basic and acidic residues" evidence="6">
    <location>
        <begin position="283"/>
        <end position="292"/>
    </location>
</feature>
<reference evidence="8" key="1">
    <citation type="submission" date="2020-01" db="EMBL/GenBank/DDBJ databases">
        <title>Genome sequence of Kobresia littledalei, the first chromosome-level genome in the family Cyperaceae.</title>
        <authorList>
            <person name="Qu G."/>
        </authorList>
    </citation>
    <scope>NUCLEOTIDE SEQUENCE</scope>
    <source>
        <strain evidence="8">C.B.Clarke</strain>
        <tissue evidence="8">Leaf</tissue>
    </source>
</reference>
<dbReference type="PANTHER" id="PTHR34067">
    <property type="entry name" value="OS04G0193200 PROTEIN"/>
    <property type="match status" value="1"/>
</dbReference>
<evidence type="ECO:0000259" key="7">
    <source>
        <dbReference type="PROSITE" id="PS50982"/>
    </source>
</evidence>
<keyword evidence="2" id="KW-0805">Transcription regulation</keyword>
<feature type="compositionally biased region" description="Low complexity" evidence="6">
    <location>
        <begin position="386"/>
        <end position="401"/>
    </location>
</feature>
<dbReference type="Gene3D" id="3.30.890.10">
    <property type="entry name" value="Methyl-cpg-binding Protein 2, Chain A"/>
    <property type="match status" value="3"/>
</dbReference>
<evidence type="ECO:0000313" key="9">
    <source>
        <dbReference type="Proteomes" id="UP000623129"/>
    </source>
</evidence>
<keyword evidence="9" id="KW-1185">Reference proteome</keyword>
<protein>
    <submittedName>
        <fullName evidence="8">Methyl-CpG-binding domain-containing protein 6</fullName>
    </submittedName>
</protein>
<feature type="compositionally biased region" description="Basic and acidic residues" evidence="6">
    <location>
        <begin position="164"/>
        <end position="196"/>
    </location>
</feature>
<feature type="region of interest" description="Disordered" evidence="6">
    <location>
        <begin position="278"/>
        <end position="452"/>
    </location>
</feature>
<accession>A0A833RGL1</accession>